<protein>
    <submittedName>
        <fullName evidence="2">Uncharacterized protein</fullName>
    </submittedName>
</protein>
<feature type="compositionally biased region" description="Low complexity" evidence="1">
    <location>
        <begin position="104"/>
        <end position="117"/>
    </location>
</feature>
<feature type="region of interest" description="Disordered" evidence="1">
    <location>
        <begin position="1"/>
        <end position="28"/>
    </location>
</feature>
<gene>
    <name evidence="2" type="ORF">TCAL_16643</name>
</gene>
<proteinExistence type="predicted"/>
<reference evidence="2 3" key="1">
    <citation type="journal article" date="2018" name="Nat. Ecol. Evol.">
        <title>Genomic signatures of mitonuclear coevolution across populations of Tigriopus californicus.</title>
        <authorList>
            <person name="Barreto F.S."/>
            <person name="Watson E.T."/>
            <person name="Lima T.G."/>
            <person name="Willett C.S."/>
            <person name="Edmands S."/>
            <person name="Li W."/>
            <person name="Burton R.S."/>
        </authorList>
    </citation>
    <scope>NUCLEOTIDE SEQUENCE [LARGE SCALE GENOMIC DNA]</scope>
    <source>
        <strain evidence="2 3">San Diego</strain>
    </source>
</reference>
<sequence length="233" mass="25569">MQRSKEGVKRSAETQTGTTPVKKQLSRLMDPLQVILTTEEQQTQTPTRRDFDEGAFSDVALALRSERPVWAASSTQTSPRIPDTCNSLIKDGLLPSDGVRLAESGNSSHTNSISTSTVKEGALQRPPKLADIEQFSTETQTDFVSQGVGESTDWDLSFEQFDAGTQFDLDDILCSNYTQTVMGTELDLAESHTSCHVADMINAVHSIETQTISDQISKAQSSMETQTVLEEFI</sequence>
<feature type="region of interest" description="Disordered" evidence="1">
    <location>
        <begin position="99"/>
        <end position="125"/>
    </location>
</feature>
<organism evidence="2 3">
    <name type="scientific">Tigriopus californicus</name>
    <name type="common">Marine copepod</name>
    <dbReference type="NCBI Taxonomy" id="6832"/>
    <lineage>
        <taxon>Eukaryota</taxon>
        <taxon>Metazoa</taxon>
        <taxon>Ecdysozoa</taxon>
        <taxon>Arthropoda</taxon>
        <taxon>Crustacea</taxon>
        <taxon>Multicrustacea</taxon>
        <taxon>Hexanauplia</taxon>
        <taxon>Copepoda</taxon>
        <taxon>Harpacticoida</taxon>
        <taxon>Harpacticidae</taxon>
        <taxon>Tigriopus</taxon>
    </lineage>
</organism>
<accession>A0A553NDI8</accession>
<dbReference type="AlphaFoldDB" id="A0A553NDI8"/>
<dbReference type="EMBL" id="VCGU01000458">
    <property type="protein sequence ID" value="TRY63512.1"/>
    <property type="molecule type" value="Genomic_DNA"/>
</dbReference>
<keyword evidence="3" id="KW-1185">Reference proteome</keyword>
<feature type="compositionally biased region" description="Basic and acidic residues" evidence="1">
    <location>
        <begin position="1"/>
        <end position="12"/>
    </location>
</feature>
<evidence type="ECO:0000313" key="2">
    <source>
        <dbReference type="EMBL" id="TRY63512.1"/>
    </source>
</evidence>
<name>A0A553NDI8_TIGCA</name>
<dbReference type="Proteomes" id="UP000318571">
    <property type="component" value="Chromosome 10"/>
</dbReference>
<evidence type="ECO:0000256" key="1">
    <source>
        <dbReference type="SAM" id="MobiDB-lite"/>
    </source>
</evidence>
<dbReference type="OrthoDB" id="6354171at2759"/>
<evidence type="ECO:0000313" key="3">
    <source>
        <dbReference type="Proteomes" id="UP000318571"/>
    </source>
</evidence>
<comment type="caution">
    <text evidence="2">The sequence shown here is derived from an EMBL/GenBank/DDBJ whole genome shotgun (WGS) entry which is preliminary data.</text>
</comment>